<comment type="subcellular location">
    <subcellularLocation>
        <location evidence="1">Cell membrane</location>
        <topology evidence="1">Multi-pass membrane protein</topology>
    </subcellularLocation>
</comment>
<feature type="transmembrane region" description="Helical" evidence="6">
    <location>
        <begin position="220"/>
        <end position="243"/>
    </location>
</feature>
<evidence type="ECO:0000256" key="1">
    <source>
        <dbReference type="ARBA" id="ARBA00004651"/>
    </source>
</evidence>
<dbReference type="Pfam" id="PF00001">
    <property type="entry name" value="7tm_1"/>
    <property type="match status" value="2"/>
</dbReference>
<feature type="transmembrane region" description="Helical" evidence="6">
    <location>
        <begin position="111"/>
        <end position="132"/>
    </location>
</feature>
<dbReference type="SMART" id="SM01381">
    <property type="entry name" value="7TM_GPCR_Srsx"/>
    <property type="match status" value="1"/>
</dbReference>
<dbReference type="PANTHER" id="PTHR22750">
    <property type="entry name" value="G-PROTEIN COUPLED RECEPTOR"/>
    <property type="match status" value="1"/>
</dbReference>
<reference evidence="8 9" key="1">
    <citation type="submission" date="2022-05" db="EMBL/GenBank/DDBJ databases">
        <authorList>
            <consortium name="Genoscope - CEA"/>
            <person name="William W."/>
        </authorList>
    </citation>
    <scope>NUCLEOTIDE SEQUENCE [LARGE SCALE GENOMIC DNA]</scope>
</reference>
<dbReference type="Gene3D" id="1.20.1070.10">
    <property type="entry name" value="Rhodopsin 7-helix transmembrane proteins"/>
    <property type="match status" value="1"/>
</dbReference>
<evidence type="ECO:0000256" key="4">
    <source>
        <dbReference type="ARBA" id="ARBA00022989"/>
    </source>
</evidence>
<feature type="transmembrane region" description="Helical" evidence="6">
    <location>
        <begin position="195"/>
        <end position="214"/>
    </location>
</feature>
<feature type="transmembrane region" description="Helical" evidence="6">
    <location>
        <begin position="281"/>
        <end position="303"/>
    </location>
</feature>
<dbReference type="Proteomes" id="UP001159427">
    <property type="component" value="Unassembled WGS sequence"/>
</dbReference>
<dbReference type="InterPro" id="IPR001671">
    <property type="entry name" value="Melcrt_ACTH_rcpt"/>
</dbReference>
<sequence>MPRCIGSFFAALKLLMSLINSLFIICNGQSFFKQVYTMLPYHLIYTSNEQTQTFPCFFFSEINLDKTDEGVFTANFLTCIINVLFSVITCTGNLLVLLAIGKTRCLHTPSYVLLGCLAASDLLVGLICQPLFVASKIAELMNNFSLHCTLRMLLSTSSWITSGASLATMVIVSVDRLLVLTLHLRYNSFVTVPRIFQTVLCVWICSITFALLRFPLRNRWYFIMIATFLLGFLVLSISTYKIFHIVRRHQRQIRDQNMAFRPAELNTVNVFKCRRSAVTVIYVYGLSMILCIPHFVTIIVATLNGYSTTIQIAYTYVYTVIYINSFLNPFVYCWRNREIRRAVKNIIRREPYD</sequence>
<keyword evidence="3 6" id="KW-0812">Transmembrane</keyword>
<feature type="transmembrane region" description="Helical" evidence="6">
    <location>
        <begin position="315"/>
        <end position="334"/>
    </location>
</feature>
<dbReference type="PRINTS" id="PR00534">
    <property type="entry name" value="MCRFAMILY"/>
</dbReference>
<evidence type="ECO:0000256" key="2">
    <source>
        <dbReference type="ARBA" id="ARBA00022475"/>
    </source>
</evidence>
<dbReference type="PRINTS" id="PR00237">
    <property type="entry name" value="GPCRRHODOPSN"/>
</dbReference>
<keyword evidence="4 6" id="KW-1133">Transmembrane helix</keyword>
<evidence type="ECO:0000256" key="3">
    <source>
        <dbReference type="ARBA" id="ARBA00022692"/>
    </source>
</evidence>
<keyword evidence="9" id="KW-1185">Reference proteome</keyword>
<dbReference type="PROSITE" id="PS50262">
    <property type="entry name" value="G_PROTEIN_RECEP_F1_2"/>
    <property type="match status" value="1"/>
</dbReference>
<evidence type="ECO:0000313" key="9">
    <source>
        <dbReference type="Proteomes" id="UP001159427"/>
    </source>
</evidence>
<dbReference type="InterPro" id="IPR000276">
    <property type="entry name" value="GPCR_Rhodpsn"/>
</dbReference>
<feature type="transmembrane region" description="Helical" evidence="6">
    <location>
        <begin position="152"/>
        <end position="174"/>
    </location>
</feature>
<protein>
    <recommendedName>
        <fullName evidence="7">G-protein coupled receptors family 1 profile domain-containing protein</fullName>
    </recommendedName>
</protein>
<dbReference type="EMBL" id="CALNXI010002418">
    <property type="protein sequence ID" value="CAH3187444.1"/>
    <property type="molecule type" value="Genomic_DNA"/>
</dbReference>
<feature type="transmembrane region" description="Helical" evidence="6">
    <location>
        <begin position="12"/>
        <end position="32"/>
    </location>
</feature>
<keyword evidence="2" id="KW-1003">Cell membrane</keyword>
<proteinExistence type="predicted"/>
<accession>A0ABN8SCA8</accession>
<evidence type="ECO:0000256" key="6">
    <source>
        <dbReference type="SAM" id="Phobius"/>
    </source>
</evidence>
<evidence type="ECO:0000256" key="5">
    <source>
        <dbReference type="ARBA" id="ARBA00023136"/>
    </source>
</evidence>
<name>A0ABN8SCA8_9CNID</name>
<dbReference type="InterPro" id="IPR017452">
    <property type="entry name" value="GPCR_Rhodpsn_7TM"/>
</dbReference>
<feature type="transmembrane region" description="Helical" evidence="6">
    <location>
        <begin position="74"/>
        <end position="99"/>
    </location>
</feature>
<dbReference type="SUPFAM" id="SSF81321">
    <property type="entry name" value="Family A G protein-coupled receptor-like"/>
    <property type="match status" value="1"/>
</dbReference>
<comment type="caution">
    <text evidence="8">The sequence shown here is derived from an EMBL/GenBank/DDBJ whole genome shotgun (WGS) entry which is preliminary data.</text>
</comment>
<keyword evidence="5 6" id="KW-0472">Membrane</keyword>
<evidence type="ECO:0000259" key="7">
    <source>
        <dbReference type="PROSITE" id="PS50262"/>
    </source>
</evidence>
<evidence type="ECO:0000313" key="8">
    <source>
        <dbReference type="EMBL" id="CAH3187444.1"/>
    </source>
</evidence>
<feature type="domain" description="G-protein coupled receptors family 1 profile" evidence="7">
    <location>
        <begin position="92"/>
        <end position="332"/>
    </location>
</feature>
<gene>
    <name evidence="8" type="ORF">PEVE_00017658</name>
</gene>
<organism evidence="8 9">
    <name type="scientific">Porites evermanni</name>
    <dbReference type="NCBI Taxonomy" id="104178"/>
    <lineage>
        <taxon>Eukaryota</taxon>
        <taxon>Metazoa</taxon>
        <taxon>Cnidaria</taxon>
        <taxon>Anthozoa</taxon>
        <taxon>Hexacorallia</taxon>
        <taxon>Scleractinia</taxon>
        <taxon>Fungiina</taxon>
        <taxon>Poritidae</taxon>
        <taxon>Porites</taxon>
    </lineage>
</organism>